<evidence type="ECO:0000313" key="1">
    <source>
        <dbReference type="EMBL" id="GGR52980.1"/>
    </source>
</evidence>
<proteinExistence type="predicted"/>
<evidence type="ECO:0000313" key="2">
    <source>
        <dbReference type="Proteomes" id="UP000634308"/>
    </source>
</evidence>
<comment type="caution">
    <text evidence="1">The sequence shown here is derived from an EMBL/GenBank/DDBJ whole genome shotgun (WGS) entry which is preliminary data.</text>
</comment>
<dbReference type="EMBL" id="BMQM01000006">
    <property type="protein sequence ID" value="GGR52980.1"/>
    <property type="molecule type" value="Genomic_DNA"/>
</dbReference>
<dbReference type="RefSeq" id="WP_189064187.1">
    <property type="nucleotide sequence ID" value="NZ_BMQM01000006.1"/>
</dbReference>
<organism evidence="1 2">
    <name type="scientific">Deinococcus seoulensis</name>
    <dbReference type="NCBI Taxonomy" id="1837379"/>
    <lineage>
        <taxon>Bacteria</taxon>
        <taxon>Thermotogati</taxon>
        <taxon>Deinococcota</taxon>
        <taxon>Deinococci</taxon>
        <taxon>Deinococcales</taxon>
        <taxon>Deinococcaceae</taxon>
        <taxon>Deinococcus</taxon>
    </lineage>
</organism>
<dbReference type="Proteomes" id="UP000634308">
    <property type="component" value="Unassembled WGS sequence"/>
</dbReference>
<gene>
    <name evidence="1" type="ORF">GCM10008959_13040</name>
</gene>
<name>A0ABQ2RRK3_9DEIO</name>
<reference evidence="2" key="1">
    <citation type="journal article" date="2019" name="Int. J. Syst. Evol. Microbiol.">
        <title>The Global Catalogue of Microorganisms (GCM) 10K type strain sequencing project: providing services to taxonomists for standard genome sequencing and annotation.</title>
        <authorList>
            <consortium name="The Broad Institute Genomics Platform"/>
            <consortium name="The Broad Institute Genome Sequencing Center for Infectious Disease"/>
            <person name="Wu L."/>
            <person name="Ma J."/>
        </authorList>
    </citation>
    <scope>NUCLEOTIDE SEQUENCE [LARGE SCALE GENOMIC DNA]</scope>
    <source>
        <strain evidence="2">JCM 31404</strain>
    </source>
</reference>
<keyword evidence="2" id="KW-1185">Reference proteome</keyword>
<accession>A0ABQ2RRK3</accession>
<protein>
    <submittedName>
        <fullName evidence="1">Uncharacterized protein</fullName>
    </submittedName>
</protein>
<sequence>MIIWQDKAVPIAGSYDRCVISALSTPLYLVLSLQPSLPLLPKNLSDPQRKVALTLLPMASTALDGQRYSGQPWTSICQPKSEKLGFVKNGPSSFSEAKKGFAKAGFTLIKETKYDILMAAEWRDKNEGRWILAWLPGHQEPAVISVCKRK</sequence>